<proteinExistence type="predicted"/>
<dbReference type="AlphaFoldDB" id="A0A9W8X2Y5"/>
<evidence type="ECO:0000313" key="1">
    <source>
        <dbReference type="EMBL" id="KAJ4339547.1"/>
    </source>
</evidence>
<keyword evidence="2" id="KW-1185">Reference proteome</keyword>
<dbReference type="EMBL" id="JAPEUV010000022">
    <property type="protein sequence ID" value="KAJ4339547.1"/>
    <property type="molecule type" value="Genomic_DNA"/>
</dbReference>
<comment type="caution">
    <text evidence="1">The sequence shown here is derived from an EMBL/GenBank/DDBJ whole genome shotgun (WGS) entry which is preliminary data.</text>
</comment>
<protein>
    <submittedName>
        <fullName evidence="1">Uncharacterized protein</fullName>
    </submittedName>
</protein>
<name>A0A9W8X2Y5_9PLEO</name>
<accession>A0A9W8X2Y5</accession>
<organism evidence="1 2">
    <name type="scientific">Didymella glomerata</name>
    <dbReference type="NCBI Taxonomy" id="749621"/>
    <lineage>
        <taxon>Eukaryota</taxon>
        <taxon>Fungi</taxon>
        <taxon>Dikarya</taxon>
        <taxon>Ascomycota</taxon>
        <taxon>Pezizomycotina</taxon>
        <taxon>Dothideomycetes</taxon>
        <taxon>Pleosporomycetidae</taxon>
        <taxon>Pleosporales</taxon>
        <taxon>Pleosporineae</taxon>
        <taxon>Didymellaceae</taxon>
        <taxon>Didymella</taxon>
    </lineage>
</organism>
<dbReference type="Proteomes" id="UP001140562">
    <property type="component" value="Unassembled WGS sequence"/>
</dbReference>
<gene>
    <name evidence="1" type="ORF">N0V87_003245</name>
</gene>
<dbReference type="OrthoDB" id="3798031at2759"/>
<sequence length="129" mass="14616">MQGDTLRGINSSRIPSVYNEPGLRPGLISAGLDALRVLRPLGWEAVAQLEKTYLQPLYKPFLEEDAAKYLDEQERQSVQVAEQVFQANPVPAYESWFAQYHSTTQGKWGALEDDNKLDFVQMFLPRGSQ</sequence>
<evidence type="ECO:0000313" key="2">
    <source>
        <dbReference type="Proteomes" id="UP001140562"/>
    </source>
</evidence>
<reference evidence="1" key="1">
    <citation type="submission" date="2022-10" db="EMBL/GenBank/DDBJ databases">
        <title>Tapping the CABI collections for fungal endophytes: first genome assemblies for Collariella, Neodidymelliopsis, Ascochyta clinopodiicola, Didymella pomorum, Didymosphaeria variabile, Neocosmospora piperis and Neocucurbitaria cava.</title>
        <authorList>
            <person name="Hill R."/>
        </authorList>
    </citation>
    <scope>NUCLEOTIDE SEQUENCE</scope>
    <source>
        <strain evidence="1">IMI 360193</strain>
    </source>
</reference>